<gene>
    <name evidence="10" type="ORF">QR680_005326</name>
</gene>
<feature type="domain" description="Cytochrome b5 heme-binding" evidence="9">
    <location>
        <begin position="120"/>
        <end position="196"/>
    </location>
</feature>
<dbReference type="EMBL" id="JAUCMV010000003">
    <property type="protein sequence ID" value="KAK0410797.1"/>
    <property type="molecule type" value="Genomic_DNA"/>
</dbReference>
<comment type="similarity">
    <text evidence="7">Belongs to the cytochrome b5 family.</text>
</comment>
<comment type="subcellular location">
    <subcellularLocation>
        <location evidence="1">Membrane</location>
    </subcellularLocation>
</comment>
<dbReference type="InterPro" id="IPR001199">
    <property type="entry name" value="Cyt_B5-like_heme/steroid-bd"/>
</dbReference>
<dbReference type="GO" id="GO:0016020">
    <property type="term" value="C:membrane"/>
    <property type="evidence" value="ECO:0007669"/>
    <property type="project" value="UniProtKB-SubCell"/>
</dbReference>
<proteinExistence type="inferred from homology"/>
<name>A0AA39HRL5_9BILA</name>
<keyword evidence="5" id="KW-0408">Iron</keyword>
<feature type="chain" id="PRO_5041275100" description="Cytochrome b5 heme-binding domain-containing protein" evidence="8">
    <location>
        <begin position="23"/>
        <end position="223"/>
    </location>
</feature>
<evidence type="ECO:0000256" key="5">
    <source>
        <dbReference type="ARBA" id="ARBA00023004"/>
    </source>
</evidence>
<feature type="signal peptide" evidence="8">
    <location>
        <begin position="1"/>
        <end position="22"/>
    </location>
</feature>
<dbReference type="Proteomes" id="UP001175271">
    <property type="component" value="Unassembled WGS sequence"/>
</dbReference>
<comment type="caution">
    <text evidence="10">The sequence shown here is derived from an EMBL/GenBank/DDBJ whole genome shotgun (WGS) entry which is preliminary data.</text>
</comment>
<dbReference type="PANTHER" id="PTHR19359">
    <property type="entry name" value="CYTOCHROME B5"/>
    <property type="match status" value="1"/>
</dbReference>
<keyword evidence="11" id="KW-1185">Reference proteome</keyword>
<evidence type="ECO:0000256" key="2">
    <source>
        <dbReference type="ARBA" id="ARBA00022617"/>
    </source>
</evidence>
<keyword evidence="4" id="KW-0479">Metal-binding</keyword>
<evidence type="ECO:0000256" key="7">
    <source>
        <dbReference type="ARBA" id="ARBA00038168"/>
    </source>
</evidence>
<dbReference type="Pfam" id="PF00173">
    <property type="entry name" value="Cyt-b5"/>
    <property type="match status" value="1"/>
</dbReference>
<sequence length="223" mass="25053">MILPRHLVVCAVVGFAAILSGAVPLHEKKSTHDLNEFTMALNGASRLRYGKRSGGLFDPSADDQFIPEQFDSFPVYMGQQKRTRSIYSDPLALKLVQSLNGAERLRMSPATKNPESRKEVPLFTRQEVLQHGFPEDLWVVVHNQVFDVTSFCDEHPGGFEILLEWGGMDATEAFESKGHSRHAYLLLSKFYIGEIVAEQRVGEDSPLISSETTVSLEYRNLRV</sequence>
<evidence type="ECO:0000313" key="10">
    <source>
        <dbReference type="EMBL" id="KAK0410797.1"/>
    </source>
</evidence>
<evidence type="ECO:0000313" key="11">
    <source>
        <dbReference type="Proteomes" id="UP001175271"/>
    </source>
</evidence>
<dbReference type="GO" id="GO:0046872">
    <property type="term" value="F:metal ion binding"/>
    <property type="evidence" value="ECO:0007669"/>
    <property type="project" value="UniProtKB-KW"/>
</dbReference>
<organism evidence="10 11">
    <name type="scientific">Steinernema hermaphroditum</name>
    <dbReference type="NCBI Taxonomy" id="289476"/>
    <lineage>
        <taxon>Eukaryota</taxon>
        <taxon>Metazoa</taxon>
        <taxon>Ecdysozoa</taxon>
        <taxon>Nematoda</taxon>
        <taxon>Chromadorea</taxon>
        <taxon>Rhabditida</taxon>
        <taxon>Tylenchina</taxon>
        <taxon>Panagrolaimomorpha</taxon>
        <taxon>Strongyloidoidea</taxon>
        <taxon>Steinernematidae</taxon>
        <taxon>Steinernema</taxon>
    </lineage>
</organism>
<dbReference type="InterPro" id="IPR036400">
    <property type="entry name" value="Cyt_B5-like_heme/steroid_sf"/>
</dbReference>
<dbReference type="SUPFAM" id="SSF55856">
    <property type="entry name" value="Cytochrome b5-like heme/steroid binding domain"/>
    <property type="match status" value="1"/>
</dbReference>
<dbReference type="InterPro" id="IPR050668">
    <property type="entry name" value="Cytochrome_b5"/>
</dbReference>
<evidence type="ECO:0000256" key="3">
    <source>
        <dbReference type="ARBA" id="ARBA00022692"/>
    </source>
</evidence>
<evidence type="ECO:0000256" key="1">
    <source>
        <dbReference type="ARBA" id="ARBA00004370"/>
    </source>
</evidence>
<dbReference type="FunFam" id="3.10.120.10:FF:000002">
    <property type="entry name" value="Cytochrome b5 type B"/>
    <property type="match status" value="1"/>
</dbReference>
<keyword evidence="3" id="KW-0812">Transmembrane</keyword>
<evidence type="ECO:0000256" key="6">
    <source>
        <dbReference type="ARBA" id="ARBA00023136"/>
    </source>
</evidence>
<evidence type="ECO:0000256" key="8">
    <source>
        <dbReference type="SAM" id="SignalP"/>
    </source>
</evidence>
<evidence type="ECO:0000259" key="9">
    <source>
        <dbReference type="PROSITE" id="PS50255"/>
    </source>
</evidence>
<dbReference type="PROSITE" id="PS50255">
    <property type="entry name" value="CYTOCHROME_B5_2"/>
    <property type="match status" value="1"/>
</dbReference>
<accession>A0AA39HRL5</accession>
<keyword evidence="6" id="KW-0472">Membrane</keyword>
<keyword evidence="8" id="KW-0732">Signal</keyword>
<dbReference type="AlphaFoldDB" id="A0AA39HRL5"/>
<protein>
    <recommendedName>
        <fullName evidence="9">Cytochrome b5 heme-binding domain-containing protein</fullName>
    </recommendedName>
</protein>
<reference evidence="10" key="1">
    <citation type="submission" date="2023-06" db="EMBL/GenBank/DDBJ databases">
        <title>Genomic analysis of the entomopathogenic nematode Steinernema hermaphroditum.</title>
        <authorList>
            <person name="Schwarz E.M."/>
            <person name="Heppert J.K."/>
            <person name="Baniya A."/>
            <person name="Schwartz H.T."/>
            <person name="Tan C.-H."/>
            <person name="Antoshechkin I."/>
            <person name="Sternberg P.W."/>
            <person name="Goodrich-Blair H."/>
            <person name="Dillman A.R."/>
        </authorList>
    </citation>
    <scope>NUCLEOTIDE SEQUENCE</scope>
    <source>
        <strain evidence="10">PS9179</strain>
        <tissue evidence="10">Whole animal</tissue>
    </source>
</reference>
<dbReference type="Gene3D" id="3.10.120.10">
    <property type="entry name" value="Cytochrome b5-like heme/steroid binding domain"/>
    <property type="match status" value="1"/>
</dbReference>
<dbReference type="GO" id="GO:0020037">
    <property type="term" value="F:heme binding"/>
    <property type="evidence" value="ECO:0007669"/>
    <property type="project" value="TreeGrafter"/>
</dbReference>
<dbReference type="PRINTS" id="PR00363">
    <property type="entry name" value="CYTOCHROMEB5"/>
</dbReference>
<evidence type="ECO:0000256" key="4">
    <source>
        <dbReference type="ARBA" id="ARBA00022723"/>
    </source>
</evidence>
<keyword evidence="2" id="KW-0349">Heme</keyword>
<dbReference type="SMART" id="SM01117">
    <property type="entry name" value="Cyt-b5"/>
    <property type="match status" value="1"/>
</dbReference>